<dbReference type="Gene3D" id="1.10.1040.10">
    <property type="entry name" value="N-(1-d-carboxylethyl)-l-norvaline Dehydrogenase, domain 2"/>
    <property type="match status" value="1"/>
</dbReference>
<dbReference type="PANTHER" id="PTHR11728">
    <property type="entry name" value="GLYCEROL-3-PHOSPHATE DEHYDROGENASE"/>
    <property type="match status" value="1"/>
</dbReference>
<name>A0AAV7KIQ4_9METZ</name>
<dbReference type="InterPro" id="IPR011128">
    <property type="entry name" value="G3P_DH_NAD-dep_N"/>
</dbReference>
<feature type="binding site" evidence="6">
    <location>
        <position position="124"/>
    </location>
    <ligand>
        <name>substrate</name>
    </ligand>
</feature>
<evidence type="ECO:0000256" key="8">
    <source>
        <dbReference type="RuleBase" id="RU000437"/>
    </source>
</evidence>
<dbReference type="InterPro" id="IPR008927">
    <property type="entry name" value="6-PGluconate_DH-like_C_sf"/>
</dbReference>
<dbReference type="EMBL" id="JAKMXF010000018">
    <property type="protein sequence ID" value="KAI6661247.1"/>
    <property type="molecule type" value="Genomic_DNA"/>
</dbReference>
<dbReference type="GO" id="GO:0141152">
    <property type="term" value="F:glycerol-3-phosphate dehydrogenase (NAD+) activity"/>
    <property type="evidence" value="ECO:0007669"/>
    <property type="project" value="UniProtKB-UniRule"/>
</dbReference>
<gene>
    <name evidence="12" type="ORF">LOD99_10117</name>
</gene>
<evidence type="ECO:0000256" key="5">
    <source>
        <dbReference type="PIRSR" id="PIRSR000114-1"/>
    </source>
</evidence>
<dbReference type="Gene3D" id="3.40.50.720">
    <property type="entry name" value="NAD(P)-binding Rossmann-like Domain"/>
    <property type="match status" value="1"/>
</dbReference>
<evidence type="ECO:0000256" key="3">
    <source>
        <dbReference type="ARBA" id="ARBA00023027"/>
    </source>
</evidence>
<dbReference type="AlphaFoldDB" id="A0AAV7KIQ4"/>
<evidence type="ECO:0000256" key="7">
    <source>
        <dbReference type="PIRSR" id="PIRSR000114-3"/>
    </source>
</evidence>
<dbReference type="PIRSF" id="PIRSF000114">
    <property type="entry name" value="Glycerol-3-P_dh"/>
    <property type="match status" value="1"/>
</dbReference>
<comment type="catalytic activity">
    <reaction evidence="4 9">
        <text>sn-glycerol 3-phosphate + NAD(+) = dihydroxyacetone phosphate + NADH + H(+)</text>
        <dbReference type="Rhea" id="RHEA:11092"/>
        <dbReference type="ChEBI" id="CHEBI:15378"/>
        <dbReference type="ChEBI" id="CHEBI:57540"/>
        <dbReference type="ChEBI" id="CHEBI:57597"/>
        <dbReference type="ChEBI" id="CHEBI:57642"/>
        <dbReference type="ChEBI" id="CHEBI:57945"/>
        <dbReference type="EC" id="1.1.1.8"/>
    </reaction>
</comment>
<feature type="domain" description="Glycerol-3-phosphate dehydrogenase NAD-dependent N-terminal" evidence="10">
    <location>
        <begin position="9"/>
        <end position="177"/>
    </location>
</feature>
<evidence type="ECO:0000259" key="11">
    <source>
        <dbReference type="Pfam" id="PF07479"/>
    </source>
</evidence>
<dbReference type="GO" id="GO:0051287">
    <property type="term" value="F:NAD binding"/>
    <property type="evidence" value="ECO:0007669"/>
    <property type="project" value="UniProtKB-UniRule"/>
</dbReference>
<evidence type="ECO:0000256" key="4">
    <source>
        <dbReference type="ARBA" id="ARBA00048683"/>
    </source>
</evidence>
<feature type="binding site" evidence="7">
    <location>
        <position position="300"/>
    </location>
    <ligand>
        <name>NAD(+)</name>
        <dbReference type="ChEBI" id="CHEBI:57540"/>
    </ligand>
</feature>
<feature type="binding site" evidence="7">
    <location>
        <position position="273"/>
    </location>
    <ligand>
        <name>NAD(+)</name>
        <dbReference type="ChEBI" id="CHEBI:57540"/>
    </ligand>
</feature>
<keyword evidence="2 8" id="KW-0560">Oxidoreductase</keyword>
<feature type="binding site" evidence="6">
    <location>
        <begin position="273"/>
        <end position="274"/>
    </location>
    <ligand>
        <name>substrate</name>
    </ligand>
</feature>
<comment type="similarity">
    <text evidence="1 8">Belongs to the NAD-dependent glycerol-3-phosphate dehydrogenase family.</text>
</comment>
<feature type="domain" description="Glycerol-3-phosphate dehydrogenase NAD-dependent C-terminal" evidence="11">
    <location>
        <begin position="198"/>
        <end position="343"/>
    </location>
</feature>
<dbReference type="GO" id="GO:0046168">
    <property type="term" value="P:glycerol-3-phosphate catabolic process"/>
    <property type="evidence" value="ECO:0007669"/>
    <property type="project" value="UniProtKB-UniRule"/>
</dbReference>
<dbReference type="InterPro" id="IPR017751">
    <property type="entry name" value="G3P_DH_NAD-dep_euk"/>
</dbReference>
<dbReference type="NCBIfam" id="TIGR03376">
    <property type="entry name" value="glycerol3P_DH"/>
    <property type="match status" value="1"/>
</dbReference>
<feature type="active site" description="Proton acceptor" evidence="5">
    <location>
        <position position="209"/>
    </location>
</feature>
<dbReference type="SUPFAM" id="SSF48179">
    <property type="entry name" value="6-phosphogluconate dehydrogenase C-terminal domain-like"/>
    <property type="match status" value="1"/>
</dbReference>
<evidence type="ECO:0000313" key="12">
    <source>
        <dbReference type="EMBL" id="KAI6661247.1"/>
    </source>
</evidence>
<evidence type="ECO:0000313" key="13">
    <source>
        <dbReference type="Proteomes" id="UP001165289"/>
    </source>
</evidence>
<dbReference type="InterPro" id="IPR006109">
    <property type="entry name" value="G3P_DH_NAD-dep_C"/>
</dbReference>
<dbReference type="FunFam" id="3.40.50.720:FF:000365">
    <property type="entry name" value="Glycerol-3-phosphate dehydrogenase [NAD(+)]"/>
    <property type="match status" value="1"/>
</dbReference>
<evidence type="ECO:0000256" key="9">
    <source>
        <dbReference type="RuleBase" id="RU361243"/>
    </source>
</evidence>
<proteinExistence type="inferred from homology"/>
<organism evidence="12 13">
    <name type="scientific">Oopsacas minuta</name>
    <dbReference type="NCBI Taxonomy" id="111878"/>
    <lineage>
        <taxon>Eukaryota</taxon>
        <taxon>Metazoa</taxon>
        <taxon>Porifera</taxon>
        <taxon>Hexactinellida</taxon>
        <taxon>Hexasterophora</taxon>
        <taxon>Lyssacinosida</taxon>
        <taxon>Leucopsacidae</taxon>
        <taxon>Oopsacas</taxon>
    </lineage>
</organism>
<dbReference type="SUPFAM" id="SSF51735">
    <property type="entry name" value="NAD(P)-binding Rossmann-fold domains"/>
    <property type="match status" value="1"/>
</dbReference>
<dbReference type="InterPro" id="IPR006168">
    <property type="entry name" value="G3P_DH_NAD-dep"/>
</dbReference>
<feature type="binding site" evidence="7">
    <location>
        <position position="302"/>
    </location>
    <ligand>
        <name>NAD(+)</name>
        <dbReference type="ChEBI" id="CHEBI:57540"/>
    </ligand>
</feature>
<dbReference type="GO" id="GO:0005829">
    <property type="term" value="C:cytosol"/>
    <property type="evidence" value="ECO:0007669"/>
    <property type="project" value="TreeGrafter"/>
</dbReference>
<protein>
    <recommendedName>
        <fullName evidence="9">Glycerol-3-phosphate dehydrogenase [NAD(+)]</fullName>
        <ecNumber evidence="9">1.1.1.8</ecNumber>
    </recommendedName>
</protein>
<dbReference type="Pfam" id="PF01210">
    <property type="entry name" value="NAD_Gly3P_dh_N"/>
    <property type="match status" value="1"/>
</dbReference>
<dbReference type="Proteomes" id="UP001165289">
    <property type="component" value="Unassembled WGS sequence"/>
</dbReference>
<dbReference type="FunFam" id="1.10.1040.10:FF:000004">
    <property type="entry name" value="Glycerol-3-phosphate dehydrogenase [NAD(+)]"/>
    <property type="match status" value="1"/>
</dbReference>
<dbReference type="Pfam" id="PF07479">
    <property type="entry name" value="NAD_Gly3P_dh_C"/>
    <property type="match status" value="1"/>
</dbReference>
<dbReference type="PANTHER" id="PTHR11728:SF8">
    <property type="entry name" value="GLYCEROL-3-PHOSPHATE DEHYDROGENASE [NAD(+)]-RELATED"/>
    <property type="match status" value="1"/>
</dbReference>
<dbReference type="InterPro" id="IPR013328">
    <property type="entry name" value="6PGD_dom2"/>
</dbReference>
<evidence type="ECO:0000256" key="2">
    <source>
        <dbReference type="ARBA" id="ARBA00023002"/>
    </source>
</evidence>
<evidence type="ECO:0000256" key="6">
    <source>
        <dbReference type="PIRSR" id="PIRSR000114-2"/>
    </source>
</evidence>
<dbReference type="GO" id="GO:0005975">
    <property type="term" value="P:carbohydrate metabolic process"/>
    <property type="evidence" value="ECO:0007669"/>
    <property type="project" value="InterPro"/>
</dbReference>
<accession>A0AAV7KIQ4</accession>
<comment type="caution">
    <text evidence="12">The sequence shown here is derived from an EMBL/GenBank/DDBJ whole genome shotgun (WGS) entry which is preliminary data.</text>
</comment>
<sequence>MASSIEQLKVCLVGSGNWGSAVAKIIGNNVTRLEGFSRDVTMYVYEEIVDGEKLSEVINSRHENVKYLPGIKLPTNVRAEPDLVSSASNADILVFVVPHQFVPGICAKLKGSIKPGAVGVSLIKGLDANVGGKLELVSETIASSLQIPMSVLMGANIATEVAQECHCEATLGCKNSAQGSMLKRIFSTDYFKIEVVDDLEAVEMCGALKNVVACAAGFADGMDLGSNTKAAIIRIGLVEMMSIIKSLFPDSKKKTYFQSCGVADLITTCFGGRNRRISEAFVRTGKSLAVLEAEMLNGQKLQGPATAQLIYKILEKEAFKIEVPLFVKVYQICFEGISPRSLLEIFSIVSNL</sequence>
<feature type="binding site" evidence="7">
    <location>
        <position position="158"/>
    </location>
    <ligand>
        <name>NAD(+)</name>
        <dbReference type="ChEBI" id="CHEBI:57540"/>
    </ligand>
</feature>
<keyword evidence="3 7" id="KW-0520">NAD</keyword>
<dbReference type="PRINTS" id="PR00077">
    <property type="entry name" value="GPDHDRGNASE"/>
</dbReference>
<dbReference type="PROSITE" id="PS00957">
    <property type="entry name" value="NAD_G3PDH"/>
    <property type="match status" value="1"/>
</dbReference>
<feature type="binding site" evidence="7">
    <location>
        <begin position="14"/>
        <end position="19"/>
    </location>
    <ligand>
        <name>NAD(+)</name>
        <dbReference type="ChEBI" id="CHEBI:57540"/>
    </ligand>
</feature>
<evidence type="ECO:0000256" key="1">
    <source>
        <dbReference type="ARBA" id="ARBA00011009"/>
    </source>
</evidence>
<evidence type="ECO:0000259" key="10">
    <source>
        <dbReference type="Pfam" id="PF01210"/>
    </source>
</evidence>
<reference evidence="12 13" key="1">
    <citation type="journal article" date="2023" name="BMC Biol.">
        <title>The compact genome of the sponge Oopsacas minuta (Hexactinellida) is lacking key metazoan core genes.</title>
        <authorList>
            <person name="Santini S."/>
            <person name="Schenkelaars Q."/>
            <person name="Jourda C."/>
            <person name="Duchesne M."/>
            <person name="Belahbib H."/>
            <person name="Rocher C."/>
            <person name="Selva M."/>
            <person name="Riesgo A."/>
            <person name="Vervoort M."/>
            <person name="Leys S.P."/>
            <person name="Kodjabachian L."/>
            <person name="Le Bivic A."/>
            <person name="Borchiellini C."/>
            <person name="Claverie J.M."/>
            <person name="Renard E."/>
        </authorList>
    </citation>
    <scope>NUCLEOTIDE SEQUENCE [LARGE SCALE GENOMIC DNA]</scope>
    <source>
        <strain evidence="12">SPO-2</strain>
    </source>
</reference>
<dbReference type="GO" id="GO:0042803">
    <property type="term" value="F:protein homodimerization activity"/>
    <property type="evidence" value="ECO:0007669"/>
    <property type="project" value="InterPro"/>
</dbReference>
<dbReference type="EC" id="1.1.1.8" evidence="9"/>
<keyword evidence="13" id="KW-1185">Reference proteome</keyword>
<feature type="binding site" evidence="7">
    <location>
        <position position="101"/>
    </location>
    <ligand>
        <name>NAD(+)</name>
        <dbReference type="ChEBI" id="CHEBI:57540"/>
    </ligand>
</feature>
<dbReference type="InterPro" id="IPR036291">
    <property type="entry name" value="NAD(P)-bd_dom_sf"/>
</dbReference>